<name>A0A1E3BMS7_ASPCR</name>
<evidence type="ECO:0000313" key="3">
    <source>
        <dbReference type="Proteomes" id="UP000094569"/>
    </source>
</evidence>
<protein>
    <submittedName>
        <fullName evidence="2">Uncharacterized protein</fullName>
    </submittedName>
</protein>
<dbReference type="Proteomes" id="UP000094569">
    <property type="component" value="Unassembled WGS sequence"/>
</dbReference>
<organism evidence="2 3">
    <name type="scientific">Aspergillus cristatus</name>
    <name type="common">Chinese Fuzhuan brick tea-fermentation fungus</name>
    <name type="synonym">Eurotium cristatum</name>
    <dbReference type="NCBI Taxonomy" id="573508"/>
    <lineage>
        <taxon>Eukaryota</taxon>
        <taxon>Fungi</taxon>
        <taxon>Dikarya</taxon>
        <taxon>Ascomycota</taxon>
        <taxon>Pezizomycotina</taxon>
        <taxon>Eurotiomycetes</taxon>
        <taxon>Eurotiomycetidae</taxon>
        <taxon>Eurotiales</taxon>
        <taxon>Aspergillaceae</taxon>
        <taxon>Aspergillus</taxon>
        <taxon>Aspergillus subgen. Aspergillus</taxon>
    </lineage>
</organism>
<evidence type="ECO:0000313" key="2">
    <source>
        <dbReference type="EMBL" id="ODM21686.1"/>
    </source>
</evidence>
<dbReference type="EMBL" id="JXNT01000002">
    <property type="protein sequence ID" value="ODM21686.1"/>
    <property type="molecule type" value="Genomic_DNA"/>
</dbReference>
<reference evidence="2 3" key="1">
    <citation type="journal article" date="2016" name="BMC Genomics">
        <title>Comparative genomic and transcriptomic analyses of the Fuzhuan brick tea-fermentation fungus Aspergillus cristatus.</title>
        <authorList>
            <person name="Ge Y."/>
            <person name="Wang Y."/>
            <person name="Liu Y."/>
            <person name="Tan Y."/>
            <person name="Ren X."/>
            <person name="Zhang X."/>
            <person name="Hyde K.D."/>
            <person name="Liu Y."/>
            <person name="Liu Z."/>
        </authorList>
    </citation>
    <scope>NUCLEOTIDE SEQUENCE [LARGE SCALE GENOMIC DNA]</scope>
    <source>
        <strain evidence="2 3">GZAAS20.1005</strain>
    </source>
</reference>
<sequence length="114" mass="12040">MLMIALQEIGIEGSRMNLQGAHVGFPVHVNWHGAPPSQPPPSYNDNDNGNNNDTLRPTPAVGTDNTSNPPGSIIPVTAQNLLVVPVDAGDEYTCREGHSMVLVFGGAVDPVEMV</sequence>
<feature type="compositionally biased region" description="Low complexity" evidence="1">
    <location>
        <begin position="44"/>
        <end position="53"/>
    </location>
</feature>
<keyword evidence="3" id="KW-1185">Reference proteome</keyword>
<proteinExistence type="predicted"/>
<gene>
    <name evidence="2" type="ORF">SI65_02530</name>
</gene>
<dbReference type="VEuPathDB" id="FungiDB:SI65_02530"/>
<dbReference type="AlphaFoldDB" id="A0A1E3BMS7"/>
<evidence type="ECO:0000256" key="1">
    <source>
        <dbReference type="SAM" id="MobiDB-lite"/>
    </source>
</evidence>
<comment type="caution">
    <text evidence="2">The sequence shown here is derived from an EMBL/GenBank/DDBJ whole genome shotgun (WGS) entry which is preliminary data.</text>
</comment>
<feature type="region of interest" description="Disordered" evidence="1">
    <location>
        <begin position="29"/>
        <end position="73"/>
    </location>
</feature>
<accession>A0A1E3BMS7</accession>